<dbReference type="RefSeq" id="WP_104837183.1">
    <property type="nucleotide sequence ID" value="NZ_CP026606.1"/>
</dbReference>
<protein>
    <submittedName>
        <fullName evidence="1">Uncharacterized protein</fullName>
    </submittedName>
</protein>
<dbReference type="GeneID" id="36101177"/>
<dbReference type="Proteomes" id="UP000590564">
    <property type="component" value="Unassembled WGS sequence"/>
</dbReference>
<evidence type="ECO:0000313" key="4">
    <source>
        <dbReference type="Proteomes" id="UP000239462"/>
    </source>
</evidence>
<dbReference type="EMBL" id="JACHED010000001">
    <property type="protein sequence ID" value="MBB6496169.1"/>
    <property type="molecule type" value="Genomic_DNA"/>
</dbReference>
<gene>
    <name evidence="2" type="ORF">HNP94_000825</name>
    <name evidence="3" type="ORF">HNP96_000190</name>
    <name evidence="1" type="ORF">MMJJ_00810</name>
</gene>
<evidence type="ECO:0000313" key="6">
    <source>
        <dbReference type="Proteomes" id="UP000590564"/>
    </source>
</evidence>
<evidence type="ECO:0000313" key="1">
    <source>
        <dbReference type="EMBL" id="AVB75500.1"/>
    </source>
</evidence>
<proteinExistence type="predicted"/>
<reference evidence="1" key="2">
    <citation type="submission" date="2018-02" db="EMBL/GenBank/DDBJ databases">
        <title>Complete genome sequence of the Methanococcus maripaludis type strain JJ (DSM 2067), a model for selenoprotein synthesis in Archaea.</title>
        <authorList>
            <person name="Poehlein A."/>
            <person name="Heym D."/>
            <person name="Quitzke V."/>
            <person name="Fersch J."/>
            <person name="Daniel R."/>
            <person name="Rother M."/>
        </authorList>
    </citation>
    <scope>NUCLEOTIDE SEQUENCE [LARGE SCALE GENOMIC DNA]</scope>
    <source>
        <strain evidence="1">DSM 2067</strain>
    </source>
</reference>
<dbReference type="KEGG" id="mmad:MMJJ_00810"/>
<dbReference type="EMBL" id="JACDUO010000001">
    <property type="protein sequence ID" value="MBA2863825.1"/>
    <property type="molecule type" value="Genomic_DNA"/>
</dbReference>
<evidence type="ECO:0000313" key="2">
    <source>
        <dbReference type="EMBL" id="MBA2863825.1"/>
    </source>
</evidence>
<reference evidence="4" key="1">
    <citation type="journal article" date="2018" name="Genome Announc.">
        <title>Complete Genome Sequence of the Methanococcus maripaludis Type Strain JJ (DSM 2067), a Model for Selenoprotein Synthesis in Archaea.</title>
        <authorList>
            <person name="Poehlein A."/>
            <person name="Heym D."/>
            <person name="Quitzke V."/>
            <person name="Fersch J."/>
            <person name="Daniel R."/>
            <person name="Rother M."/>
        </authorList>
    </citation>
    <scope>NUCLEOTIDE SEQUENCE [LARGE SCALE GENOMIC DNA]</scope>
    <source>
        <strain evidence="4">DSM 2067</strain>
    </source>
</reference>
<evidence type="ECO:0000313" key="3">
    <source>
        <dbReference type="EMBL" id="MBB6496169.1"/>
    </source>
</evidence>
<accession>A0A2L1C8G0</accession>
<organism evidence="1 4">
    <name type="scientific">Methanococcus maripaludis</name>
    <name type="common">Methanococcus deltae</name>
    <dbReference type="NCBI Taxonomy" id="39152"/>
    <lineage>
        <taxon>Archaea</taxon>
        <taxon>Methanobacteriati</taxon>
        <taxon>Methanobacteriota</taxon>
        <taxon>Methanomada group</taxon>
        <taxon>Methanococci</taxon>
        <taxon>Methanococcales</taxon>
        <taxon>Methanococcaceae</taxon>
        <taxon>Methanococcus</taxon>
    </lineage>
</organism>
<reference evidence="3 6" key="3">
    <citation type="submission" date="2020-08" db="EMBL/GenBank/DDBJ databases">
        <title>Genomic Encyclopedia of Type Strains, Phase IV (KMG-V): Genome sequencing to study the core and pangenomes of soil and plant-associated prokaryotes.</title>
        <authorList>
            <person name="Whitman W."/>
        </authorList>
    </citation>
    <scope>NUCLEOTIDE SEQUENCE [LARGE SCALE GENOMIC DNA]</scope>
    <source>
        <strain evidence="2 5">C13</strain>
        <strain evidence="3 6">D1</strain>
    </source>
</reference>
<name>A0A2L1C8G0_METMI</name>
<evidence type="ECO:0000313" key="5">
    <source>
        <dbReference type="Proteomes" id="UP000567099"/>
    </source>
</evidence>
<dbReference type="AlphaFoldDB" id="A0A2L1C8G0"/>
<dbReference type="EMBL" id="CP026606">
    <property type="protein sequence ID" value="AVB75500.1"/>
    <property type="molecule type" value="Genomic_DNA"/>
</dbReference>
<dbReference type="Proteomes" id="UP000567099">
    <property type="component" value="Unassembled WGS sequence"/>
</dbReference>
<sequence length="142" mass="16858">MDLTESLEIKKYLIENELQVYPTQDVPEDLPNIIWEGDNWKDFLKIAIFEKASIIFFREEIFKDAHIISNIIPTTDSDEKIVEFNNKIRSFDKYIGKLAIFTMYWIKNDIVYSFTQSSQWAEDFLNISVMLENTEDREILGM</sequence>
<dbReference type="Proteomes" id="UP000239462">
    <property type="component" value="Chromosome"/>
</dbReference>